<dbReference type="Gene3D" id="3.20.20.80">
    <property type="entry name" value="Glycosidases"/>
    <property type="match status" value="1"/>
</dbReference>
<keyword evidence="3" id="KW-0378">Hydrolase</keyword>
<feature type="non-terminal residue" evidence="3">
    <location>
        <position position="319"/>
    </location>
</feature>
<accession>A0A103XIA2</accession>
<comment type="caution">
    <text evidence="3">The sequence shown here is derived from an EMBL/GenBank/DDBJ whole genome shotgun (WGS) entry which is preliminary data.</text>
</comment>
<dbReference type="GO" id="GO:0005975">
    <property type="term" value="P:carbohydrate metabolic process"/>
    <property type="evidence" value="ECO:0007669"/>
    <property type="project" value="InterPro"/>
</dbReference>
<evidence type="ECO:0000256" key="2">
    <source>
        <dbReference type="RuleBase" id="RU003690"/>
    </source>
</evidence>
<evidence type="ECO:0000313" key="3">
    <source>
        <dbReference type="EMBL" id="KVH91148.1"/>
    </source>
</evidence>
<dbReference type="GO" id="GO:0008422">
    <property type="term" value="F:beta-glucosidase activity"/>
    <property type="evidence" value="ECO:0007669"/>
    <property type="project" value="TreeGrafter"/>
</dbReference>
<dbReference type="Gramene" id="KVH91148">
    <property type="protein sequence ID" value="KVH91148"/>
    <property type="gene ID" value="Ccrd_006836"/>
</dbReference>
<dbReference type="PANTHER" id="PTHR10353:SF246">
    <property type="entry name" value="3-ALPHA-(S)-STRICTOSIDINE BETA-GLUCOSIDASE"/>
    <property type="match status" value="1"/>
</dbReference>
<organism evidence="3 4">
    <name type="scientific">Cynara cardunculus var. scolymus</name>
    <name type="common">Globe artichoke</name>
    <name type="synonym">Cynara scolymus</name>
    <dbReference type="NCBI Taxonomy" id="59895"/>
    <lineage>
        <taxon>Eukaryota</taxon>
        <taxon>Viridiplantae</taxon>
        <taxon>Streptophyta</taxon>
        <taxon>Embryophyta</taxon>
        <taxon>Tracheophyta</taxon>
        <taxon>Spermatophyta</taxon>
        <taxon>Magnoliopsida</taxon>
        <taxon>eudicotyledons</taxon>
        <taxon>Gunneridae</taxon>
        <taxon>Pentapetalae</taxon>
        <taxon>asterids</taxon>
        <taxon>campanulids</taxon>
        <taxon>Asterales</taxon>
        <taxon>Asteraceae</taxon>
        <taxon>Carduoideae</taxon>
        <taxon>Cardueae</taxon>
        <taxon>Carduinae</taxon>
        <taxon>Cynara</taxon>
    </lineage>
</organism>
<dbReference type="InterPro" id="IPR001360">
    <property type="entry name" value="Glyco_hydro_1"/>
</dbReference>
<sequence length="319" mass="37057">MFTYNGYVIGTFAPGRSANCKDSDVETEPYTVAYNLLNCHAVAYKKYEKDYKSFQRVKWELRLTLAFASLFVVRVMMKMSKPCNMHMISGTDVKVKWPENMQKFSTTPTANYPKGLTLPEFSDDQCTKLIDSYDFLGINYYTAFYIQYQALSVDIPPGYTRDGRFKASGNDSNGDPIGKQAYVDPTNPMLSWVYLCPAELTELLYLVKNTYNVSKPIIITENGSPEMNDTGKTYQEVWDDTYRLEYIQKHLTAIRTAICNKVNVKGYFAWSFMDSFEWSFGYKDRFGLTYVDYVNNLQRYPKTGYFRRNFRRKFSAGNF</sequence>
<comment type="similarity">
    <text evidence="1 2">Belongs to the glycosyl hydrolase 1 family.</text>
</comment>
<dbReference type="OMA" id="CHAVAYK"/>
<dbReference type="STRING" id="59895.A0A103XIA2"/>
<dbReference type="Proteomes" id="UP000243975">
    <property type="component" value="Unassembled WGS sequence"/>
</dbReference>
<evidence type="ECO:0000313" key="4">
    <source>
        <dbReference type="Proteomes" id="UP000243975"/>
    </source>
</evidence>
<name>A0A103XIA2_CYNCS</name>
<gene>
    <name evidence="3" type="ORF">Ccrd_006836</name>
</gene>
<dbReference type="PRINTS" id="PR00131">
    <property type="entry name" value="GLHYDRLASE1"/>
</dbReference>
<dbReference type="AlphaFoldDB" id="A0A103XIA2"/>
<protein>
    <submittedName>
        <fullName evidence="3">Glycoside hydrolase, catalytic domain-containing protein</fullName>
    </submittedName>
</protein>
<proteinExistence type="inferred from homology"/>
<dbReference type="InterPro" id="IPR017853">
    <property type="entry name" value="GH"/>
</dbReference>
<dbReference type="PANTHER" id="PTHR10353">
    <property type="entry name" value="GLYCOSYL HYDROLASE"/>
    <property type="match status" value="1"/>
</dbReference>
<dbReference type="EMBL" id="LEKV01005073">
    <property type="protein sequence ID" value="KVH91148.1"/>
    <property type="molecule type" value="Genomic_DNA"/>
</dbReference>
<dbReference type="Pfam" id="PF00232">
    <property type="entry name" value="Glyco_hydro_1"/>
    <property type="match status" value="1"/>
</dbReference>
<dbReference type="SUPFAM" id="SSF51445">
    <property type="entry name" value="(Trans)glycosidases"/>
    <property type="match status" value="1"/>
</dbReference>
<evidence type="ECO:0000256" key="1">
    <source>
        <dbReference type="ARBA" id="ARBA00010838"/>
    </source>
</evidence>
<keyword evidence="4" id="KW-1185">Reference proteome</keyword>
<reference evidence="3 4" key="1">
    <citation type="journal article" date="2016" name="Sci. Rep.">
        <title>The genome sequence of the outbreeding globe artichoke constructed de novo incorporating a phase-aware low-pass sequencing strategy of F1 progeny.</title>
        <authorList>
            <person name="Scaglione D."/>
            <person name="Reyes-Chin-Wo S."/>
            <person name="Acquadro A."/>
            <person name="Froenicke L."/>
            <person name="Portis E."/>
            <person name="Beitel C."/>
            <person name="Tirone M."/>
            <person name="Mauro R."/>
            <person name="Lo Monaco A."/>
            <person name="Mauromicale G."/>
            <person name="Faccioli P."/>
            <person name="Cattivelli L."/>
            <person name="Rieseberg L."/>
            <person name="Michelmore R."/>
            <person name="Lanteri S."/>
        </authorList>
    </citation>
    <scope>NUCLEOTIDE SEQUENCE [LARGE SCALE GENOMIC DNA]</scope>
    <source>
        <strain evidence="3">2C</strain>
    </source>
</reference>